<dbReference type="Proteomes" id="UP000078595">
    <property type="component" value="Chromosome 1"/>
</dbReference>
<organism evidence="2">
    <name type="scientific">Kwoniella dejecticola CBS 10117</name>
    <dbReference type="NCBI Taxonomy" id="1296121"/>
    <lineage>
        <taxon>Eukaryota</taxon>
        <taxon>Fungi</taxon>
        <taxon>Dikarya</taxon>
        <taxon>Basidiomycota</taxon>
        <taxon>Agaricomycotina</taxon>
        <taxon>Tremellomycetes</taxon>
        <taxon>Tremellales</taxon>
        <taxon>Cryptococcaceae</taxon>
        <taxon>Kwoniella</taxon>
    </lineage>
</organism>
<evidence type="ECO:0000256" key="1">
    <source>
        <dbReference type="SAM" id="MobiDB-lite"/>
    </source>
</evidence>
<dbReference type="EMBL" id="CP144530">
    <property type="protein sequence ID" value="WWC58813.1"/>
    <property type="molecule type" value="Genomic_DNA"/>
</dbReference>
<protein>
    <submittedName>
        <fullName evidence="2">Uncharacterized protein</fullName>
    </submittedName>
</protein>
<reference evidence="2" key="1">
    <citation type="submission" date="2013-07" db="EMBL/GenBank/DDBJ databases">
        <title>The Genome Sequence of Cryptococcus dejecticola CBS10117.</title>
        <authorList>
            <consortium name="The Broad Institute Genome Sequencing Platform"/>
            <person name="Cuomo C."/>
            <person name="Litvintseva A."/>
            <person name="Chen Y."/>
            <person name="Heitman J."/>
            <person name="Sun S."/>
            <person name="Springer D."/>
            <person name="Dromer F."/>
            <person name="Young S.K."/>
            <person name="Zeng Q."/>
            <person name="Gargeya S."/>
            <person name="Fitzgerald M."/>
            <person name="Abouelleil A."/>
            <person name="Alvarado L."/>
            <person name="Berlin A.M."/>
            <person name="Chapman S.B."/>
            <person name="Dewar J."/>
            <person name="Goldberg J."/>
            <person name="Griggs A."/>
            <person name="Gujja S."/>
            <person name="Hansen M."/>
            <person name="Howarth C."/>
            <person name="Imamovic A."/>
            <person name="Larimer J."/>
            <person name="McCowan C."/>
            <person name="Murphy C."/>
            <person name="Pearson M."/>
            <person name="Priest M."/>
            <person name="Roberts A."/>
            <person name="Saif S."/>
            <person name="Shea T."/>
            <person name="Sykes S."/>
            <person name="Wortman J."/>
            <person name="Nusbaum C."/>
            <person name="Birren B."/>
        </authorList>
    </citation>
    <scope>NUCLEOTIDE SEQUENCE [LARGE SCALE GENOMIC DNA]</scope>
    <source>
        <strain evidence="2">CBS 10117</strain>
    </source>
</reference>
<dbReference type="VEuPathDB" id="FungiDB:I303_01367"/>
<evidence type="ECO:0000313" key="3">
    <source>
        <dbReference type="EMBL" id="WWC58813.1"/>
    </source>
</evidence>
<dbReference type="GeneID" id="28965066"/>
<dbReference type="AlphaFoldDB" id="A0A1A6AHK0"/>
<dbReference type="KEGG" id="kdj:28965066"/>
<reference evidence="3" key="2">
    <citation type="submission" date="2013-07" db="EMBL/GenBank/DDBJ databases">
        <authorList>
            <consortium name="The Broad Institute Genome Sequencing Platform"/>
            <person name="Cuomo C."/>
            <person name="Litvintseva A."/>
            <person name="Chen Y."/>
            <person name="Heitman J."/>
            <person name="Sun S."/>
            <person name="Springer D."/>
            <person name="Dromer F."/>
            <person name="Young S.K."/>
            <person name="Zeng Q."/>
            <person name="Gargeya S."/>
            <person name="Fitzgerald M."/>
            <person name="Abouelleil A."/>
            <person name="Alvarado L."/>
            <person name="Berlin A.M."/>
            <person name="Chapman S.B."/>
            <person name="Dewar J."/>
            <person name="Goldberg J."/>
            <person name="Griggs A."/>
            <person name="Gujja S."/>
            <person name="Hansen M."/>
            <person name="Howarth C."/>
            <person name="Imamovic A."/>
            <person name="Larimer J."/>
            <person name="McCowan C."/>
            <person name="Murphy C."/>
            <person name="Pearson M."/>
            <person name="Priest M."/>
            <person name="Roberts A."/>
            <person name="Saif S."/>
            <person name="Shea T."/>
            <person name="Sykes S."/>
            <person name="Wortman J."/>
            <person name="Nusbaum C."/>
            <person name="Birren B."/>
        </authorList>
    </citation>
    <scope>NUCLEOTIDE SEQUENCE</scope>
    <source>
        <strain evidence="3">CBS 10117</strain>
    </source>
</reference>
<name>A0A1A6AHK0_9TREE</name>
<reference evidence="3" key="3">
    <citation type="submission" date="2024-02" db="EMBL/GenBank/DDBJ databases">
        <title>Comparative genomics of Cryptococcus and Kwoniella reveals pathogenesis evolution and contrasting modes of karyotype evolution via chromosome fusion or intercentromeric recombination.</title>
        <authorList>
            <person name="Coelho M.A."/>
            <person name="David-Palma M."/>
            <person name="Shea T."/>
            <person name="Bowers K."/>
            <person name="McGinley-Smith S."/>
            <person name="Mohammad A.W."/>
            <person name="Gnirke A."/>
            <person name="Yurkov A.M."/>
            <person name="Nowrousian M."/>
            <person name="Sun S."/>
            <person name="Cuomo C.A."/>
            <person name="Heitman J."/>
        </authorList>
    </citation>
    <scope>NUCLEOTIDE SEQUENCE</scope>
    <source>
        <strain evidence="3">CBS 10117</strain>
    </source>
</reference>
<dbReference type="EMBL" id="KI894027">
    <property type="protein sequence ID" value="OBR89539.1"/>
    <property type="molecule type" value="Genomic_DNA"/>
</dbReference>
<feature type="compositionally biased region" description="Polar residues" evidence="1">
    <location>
        <begin position="1"/>
        <end position="17"/>
    </location>
</feature>
<evidence type="ECO:0000313" key="4">
    <source>
        <dbReference type="Proteomes" id="UP000078595"/>
    </source>
</evidence>
<evidence type="ECO:0000313" key="2">
    <source>
        <dbReference type="EMBL" id="OBR89539.1"/>
    </source>
</evidence>
<gene>
    <name evidence="2" type="ORF">I303_01367</name>
    <name evidence="3" type="ORF">I303_101357</name>
</gene>
<keyword evidence="4" id="KW-1185">Reference proteome</keyword>
<feature type="region of interest" description="Disordered" evidence="1">
    <location>
        <begin position="1"/>
        <end position="24"/>
    </location>
</feature>
<sequence>MSSNDYYANHPSQTPARTTEDRLLQDKDTVAVDINLMGENGIQTNKLLLNRDRRRHLGTDADTDTNISYTFMTASNLANAYSIRTTAPNGLRSQPQP</sequence>
<proteinExistence type="predicted"/>
<accession>A0A1A6AHK0</accession>
<dbReference type="RefSeq" id="XP_018267381.1">
    <property type="nucleotide sequence ID" value="XM_018404727.1"/>
</dbReference>